<feature type="domain" description="Nose resistant-to-fluoxetine protein N-terminal" evidence="1">
    <location>
        <begin position="42"/>
        <end position="164"/>
    </location>
</feature>
<dbReference type="SMART" id="SM00703">
    <property type="entry name" value="NRF"/>
    <property type="match status" value="1"/>
</dbReference>
<organism evidence="2 3">
    <name type="scientific">Setaria digitata</name>
    <dbReference type="NCBI Taxonomy" id="48799"/>
    <lineage>
        <taxon>Eukaryota</taxon>
        <taxon>Metazoa</taxon>
        <taxon>Ecdysozoa</taxon>
        <taxon>Nematoda</taxon>
        <taxon>Chromadorea</taxon>
        <taxon>Rhabditida</taxon>
        <taxon>Spirurina</taxon>
        <taxon>Spiruromorpha</taxon>
        <taxon>Filarioidea</taxon>
        <taxon>Setariidae</taxon>
        <taxon>Setaria</taxon>
    </lineage>
</organism>
<evidence type="ECO:0000313" key="3">
    <source>
        <dbReference type="WBParaSite" id="sdigi.contig691.g9508.t1"/>
    </source>
</evidence>
<dbReference type="Proteomes" id="UP000887581">
    <property type="component" value="Unplaced"/>
</dbReference>
<reference evidence="3" key="1">
    <citation type="submission" date="2022-11" db="UniProtKB">
        <authorList>
            <consortium name="WormBaseParasite"/>
        </authorList>
    </citation>
    <scope>IDENTIFICATION</scope>
</reference>
<dbReference type="InterPro" id="IPR006621">
    <property type="entry name" value="Nose-resist-to-fluoxetine_N"/>
</dbReference>
<accession>A0A915Q0J0</accession>
<dbReference type="AlphaFoldDB" id="A0A915Q0J0"/>
<protein>
    <submittedName>
        <fullName evidence="3">Nose resistant-to-fluoxetine protein N-terminal domain-containing protein</fullName>
    </submittedName>
</protein>
<dbReference type="WBParaSite" id="sdigi.contig691.g9508.t1">
    <property type="protein sequence ID" value="sdigi.contig691.g9508.t1"/>
    <property type="gene ID" value="sdigi.contig691.g9508"/>
</dbReference>
<name>A0A915Q0J0_9BILA</name>
<keyword evidence="2" id="KW-1185">Reference proteome</keyword>
<dbReference type="InterPro" id="IPR052728">
    <property type="entry name" value="O2_lipid_transport_reg"/>
</dbReference>
<dbReference type="PANTHER" id="PTHR11161:SF14">
    <property type="entry name" value="NOSE RESISTANT-TO-FLUOXETINE PROTEIN N-TERMINAL DOMAIN-CONTAINING PROTEIN"/>
    <property type="match status" value="1"/>
</dbReference>
<dbReference type="PANTHER" id="PTHR11161">
    <property type="entry name" value="O-ACYLTRANSFERASE"/>
    <property type="match status" value="1"/>
</dbReference>
<sequence>MCQIAQHRLPFSAKCRTGLAKIFCTLSNFLDNNWRECNLIDYDECVNCSRNKSTIFRQTSWILTWLDSIGKMPPAVGEGNYYWLGDYEQCSVLRETSAFDGRYCRILLGIPDPELHRYCPQPDSFNIHLGVCAPSMCTPQEITQLAQAITPYAVSAECETTHDWPLSSRIFL</sequence>
<evidence type="ECO:0000259" key="1">
    <source>
        <dbReference type="SMART" id="SM00703"/>
    </source>
</evidence>
<dbReference type="Pfam" id="PF20146">
    <property type="entry name" value="NRF"/>
    <property type="match status" value="1"/>
</dbReference>
<evidence type="ECO:0000313" key="2">
    <source>
        <dbReference type="Proteomes" id="UP000887581"/>
    </source>
</evidence>
<proteinExistence type="predicted"/>